<dbReference type="Gene3D" id="3.40.50.300">
    <property type="entry name" value="P-loop containing nucleotide triphosphate hydrolases"/>
    <property type="match status" value="1"/>
</dbReference>
<gene>
    <name evidence="2" type="ORF">LPW39_21755</name>
</gene>
<dbReference type="InterPro" id="IPR027417">
    <property type="entry name" value="P-loop_NTPase"/>
</dbReference>
<name>A0AAW4Y3Q6_9BURK</name>
<dbReference type="Proteomes" id="UP001199260">
    <property type="component" value="Unassembled WGS sequence"/>
</dbReference>
<dbReference type="EMBL" id="JAJNCT010000030">
    <property type="protein sequence ID" value="MCD2167751.1"/>
    <property type="molecule type" value="Genomic_DNA"/>
</dbReference>
<dbReference type="RefSeq" id="WP_230780280.1">
    <property type="nucleotide sequence ID" value="NZ_JAJNCT010000030.1"/>
</dbReference>
<comment type="caution">
    <text evidence="2">The sequence shown here is derived from an EMBL/GenBank/DDBJ whole genome shotgun (WGS) entry which is preliminary data.</text>
</comment>
<evidence type="ECO:0000313" key="2">
    <source>
        <dbReference type="EMBL" id="MCD2167751.1"/>
    </source>
</evidence>
<dbReference type="InterPro" id="IPR003593">
    <property type="entry name" value="AAA+_ATPase"/>
</dbReference>
<feature type="domain" description="AAA+ ATPase" evidence="1">
    <location>
        <begin position="47"/>
        <end position="203"/>
    </location>
</feature>
<evidence type="ECO:0000313" key="3">
    <source>
        <dbReference type="Proteomes" id="UP001199260"/>
    </source>
</evidence>
<dbReference type="SMART" id="SM00382">
    <property type="entry name" value="AAA"/>
    <property type="match status" value="1"/>
</dbReference>
<dbReference type="Pfam" id="PF05621">
    <property type="entry name" value="TniB"/>
    <property type="match status" value="1"/>
</dbReference>
<evidence type="ECO:0000259" key="1">
    <source>
        <dbReference type="SMART" id="SM00382"/>
    </source>
</evidence>
<dbReference type="AlphaFoldDB" id="A0AAW4Y3Q6"/>
<dbReference type="InterPro" id="IPR008868">
    <property type="entry name" value="TniB"/>
</dbReference>
<organism evidence="2 3">
    <name type="scientific">Comamonas koreensis</name>
    <dbReference type="NCBI Taxonomy" id="160825"/>
    <lineage>
        <taxon>Bacteria</taxon>
        <taxon>Pseudomonadati</taxon>
        <taxon>Pseudomonadota</taxon>
        <taxon>Betaproteobacteria</taxon>
        <taxon>Burkholderiales</taxon>
        <taxon>Comamonadaceae</taxon>
        <taxon>Comamonas</taxon>
    </lineage>
</organism>
<proteinExistence type="predicted"/>
<dbReference type="SUPFAM" id="SSF52540">
    <property type="entry name" value="P-loop containing nucleoside triphosphate hydrolases"/>
    <property type="match status" value="1"/>
</dbReference>
<sequence>MSTLQPIQINFSQISQKVSSAFGKFPQVTSLLNTLDERLRSALSPGEPEHLLITGLPGTGKSTLLNHFTKLHPSIVHEEWTEVPVVYVEIPPRTTIKALAGIVLREMGSPYWDKGDEAQRTIQLRTLIIACKTRMIIFDEVNHLVDRGGVRTHYHVGDWIKQLCRPGGPVLVLAGIPRAELLLATNAQLRSRFGEQMFVHALSANGEDIKLFSKVLKSFERMLLPLPCIDLGDAAVTRQFAFATDGRLRSICHLLRRAVAIASQQPNPKIDGQTLAQAFVEVVYREATHERNPFHPKFNGVALTRAKEPFAQEAQRG</sequence>
<keyword evidence="3" id="KW-1185">Reference proteome</keyword>
<reference evidence="2 3" key="1">
    <citation type="submission" date="2021-11" db="EMBL/GenBank/DDBJ databases">
        <title>Genome sequence.</title>
        <authorList>
            <person name="Sun Q."/>
        </authorList>
    </citation>
    <scope>NUCLEOTIDE SEQUENCE [LARGE SCALE GENOMIC DNA]</scope>
    <source>
        <strain evidence="2 3">KCTC 12005</strain>
    </source>
</reference>
<accession>A0AAW4Y3Q6</accession>
<protein>
    <submittedName>
        <fullName evidence="2">TniB family NTP-binding protein</fullName>
    </submittedName>
</protein>